<protein>
    <recommendedName>
        <fullName evidence="1">RES domain-containing protein</fullName>
    </recommendedName>
</protein>
<comment type="caution">
    <text evidence="2">The sequence shown here is derived from an EMBL/GenBank/DDBJ whole genome shotgun (WGS) entry which is preliminary data.</text>
</comment>
<dbReference type="RefSeq" id="WP_237361944.1">
    <property type="nucleotide sequence ID" value="NZ_CAKLDM010000002.1"/>
</dbReference>
<dbReference type="Pfam" id="PF08808">
    <property type="entry name" value="RES"/>
    <property type="match status" value="1"/>
</dbReference>
<name>A0ABN8E7G6_9VIBR</name>
<feature type="domain" description="RES" evidence="1">
    <location>
        <begin position="13"/>
        <end position="138"/>
    </location>
</feature>
<evidence type="ECO:0000259" key="1">
    <source>
        <dbReference type="SMART" id="SM00953"/>
    </source>
</evidence>
<reference evidence="2" key="1">
    <citation type="submission" date="2021-11" db="EMBL/GenBank/DDBJ databases">
        <authorList>
            <person name="Rodrigo-Torres L."/>
            <person name="Arahal R. D."/>
            <person name="Lucena T."/>
        </authorList>
    </citation>
    <scope>NUCLEOTIDE SEQUENCE</scope>
    <source>
        <strain evidence="2">CECT 7928</strain>
    </source>
</reference>
<dbReference type="InterPro" id="IPR014914">
    <property type="entry name" value="RES_dom"/>
</dbReference>
<sequence length="153" mass="17434">MEVYRLSHANYSSLSGEGGLYGSGRWHQKGALITYTASSRSLAALERFVHESIEDMPPLTILTIWIPDDVAISRYTIKSLPKGWDSLPDSGLARSIGQSWLSENQSLLLQVPSAIIQDEFNFLINPMHAEFNRIKVVDKRSYYYDPRLQKMIR</sequence>
<evidence type="ECO:0000313" key="3">
    <source>
        <dbReference type="Proteomes" id="UP000838748"/>
    </source>
</evidence>
<gene>
    <name evidence="2" type="ORF">VMF7928_02506</name>
</gene>
<evidence type="ECO:0000313" key="2">
    <source>
        <dbReference type="EMBL" id="CAH0539883.1"/>
    </source>
</evidence>
<accession>A0ABN8E7G6</accession>
<dbReference type="Proteomes" id="UP000838748">
    <property type="component" value="Unassembled WGS sequence"/>
</dbReference>
<dbReference type="EMBL" id="CAKLDM010000002">
    <property type="protein sequence ID" value="CAH0539883.1"/>
    <property type="molecule type" value="Genomic_DNA"/>
</dbReference>
<dbReference type="SMART" id="SM00953">
    <property type="entry name" value="RES"/>
    <property type="match status" value="1"/>
</dbReference>
<keyword evidence="3" id="KW-1185">Reference proteome</keyword>
<proteinExistence type="predicted"/>
<organism evidence="2 3">
    <name type="scientific">Vibrio marisflavi CECT 7928</name>
    <dbReference type="NCBI Taxonomy" id="634439"/>
    <lineage>
        <taxon>Bacteria</taxon>
        <taxon>Pseudomonadati</taxon>
        <taxon>Pseudomonadota</taxon>
        <taxon>Gammaproteobacteria</taxon>
        <taxon>Vibrionales</taxon>
        <taxon>Vibrionaceae</taxon>
        <taxon>Vibrio</taxon>
    </lineage>
</organism>